<dbReference type="FunFam" id="3.40.50.300:FF:000199">
    <property type="entry name" value="Origin recognition complex subunit 1"/>
    <property type="match status" value="1"/>
</dbReference>
<evidence type="ECO:0000256" key="7">
    <source>
        <dbReference type="ARBA" id="ARBA00022741"/>
    </source>
</evidence>
<keyword evidence="6" id="KW-0479">Metal-binding</keyword>
<dbReference type="SUPFAM" id="SSF52540">
    <property type="entry name" value="P-loop containing nucleoside triphosphate hydrolases"/>
    <property type="match status" value="1"/>
</dbReference>
<keyword evidence="5 13" id="KW-0235">DNA replication</keyword>
<dbReference type="InterPro" id="IPR003959">
    <property type="entry name" value="ATPase_AAA_core"/>
</dbReference>
<evidence type="ECO:0000256" key="4">
    <source>
        <dbReference type="ARBA" id="ARBA00022553"/>
    </source>
</evidence>
<feature type="non-terminal residue" evidence="16">
    <location>
        <position position="859"/>
    </location>
</feature>
<evidence type="ECO:0000313" key="17">
    <source>
        <dbReference type="Proteomes" id="UP000534634"/>
    </source>
</evidence>
<dbReference type="FunFam" id="1.10.8.60:FF:000062">
    <property type="entry name" value="Origin recognition complex subunit 1"/>
    <property type="match status" value="1"/>
</dbReference>
<dbReference type="GO" id="GO:0005664">
    <property type="term" value="C:nuclear origin of replication recognition complex"/>
    <property type="evidence" value="ECO:0007669"/>
    <property type="project" value="TreeGrafter"/>
</dbReference>
<protein>
    <recommendedName>
        <fullName evidence="3 13">Origin recognition complex subunit 1</fullName>
    </recommendedName>
</protein>
<comment type="similarity">
    <text evidence="2 13">Belongs to the ORC1 family.</text>
</comment>
<name>A0A7L1C6G6_9PASS</name>
<dbReference type="SMART" id="SM00382">
    <property type="entry name" value="AAA"/>
    <property type="match status" value="1"/>
</dbReference>
<dbReference type="Gene3D" id="3.40.50.300">
    <property type="entry name" value="P-loop containing nucleotide triphosphate hydrolases"/>
    <property type="match status" value="1"/>
</dbReference>
<comment type="function">
    <text evidence="13">Component of the origin recognition complex (ORC) that binds origins of replication. DNA-binding is ATP-dependent, however specific DNA sequences that define origins of replication have not been identified so far. ORC is required to assemble the pre-replication complex necessary to initiate DNA replication.</text>
</comment>
<comment type="subunit">
    <text evidence="13">ORC is composed of six subunits.</text>
</comment>
<dbReference type="InterPro" id="IPR050311">
    <property type="entry name" value="ORC1/CDC6"/>
</dbReference>
<keyword evidence="10 13" id="KW-0238">DNA-binding</keyword>
<keyword evidence="9" id="KW-0460">Magnesium</keyword>
<dbReference type="InterPro" id="IPR001025">
    <property type="entry name" value="BAH_dom"/>
</dbReference>
<evidence type="ECO:0000256" key="9">
    <source>
        <dbReference type="ARBA" id="ARBA00022842"/>
    </source>
</evidence>
<keyword evidence="7 13" id="KW-0547">Nucleotide-binding</keyword>
<evidence type="ECO:0000256" key="6">
    <source>
        <dbReference type="ARBA" id="ARBA00022723"/>
    </source>
</evidence>
<dbReference type="CDD" id="cd08768">
    <property type="entry name" value="Cdc6_C"/>
    <property type="match status" value="1"/>
</dbReference>
<comment type="subcellular location">
    <subcellularLocation>
        <location evidence="1 13">Nucleus</location>
    </subcellularLocation>
</comment>
<accession>A0A7L1C6G6</accession>
<dbReference type="Proteomes" id="UP000534634">
    <property type="component" value="Unassembled WGS sequence"/>
</dbReference>
<evidence type="ECO:0000256" key="2">
    <source>
        <dbReference type="ARBA" id="ARBA00008398"/>
    </source>
</evidence>
<keyword evidence="8 13" id="KW-0067">ATP-binding</keyword>
<feature type="region of interest" description="Disordered" evidence="14">
    <location>
        <begin position="405"/>
        <end position="474"/>
    </location>
</feature>
<feature type="compositionally biased region" description="Basic and acidic residues" evidence="14">
    <location>
        <begin position="213"/>
        <end position="223"/>
    </location>
</feature>
<dbReference type="InterPro" id="IPR003593">
    <property type="entry name" value="AAA+_ATPase"/>
</dbReference>
<feature type="compositionally biased region" description="Low complexity" evidence="14">
    <location>
        <begin position="405"/>
        <end position="416"/>
    </location>
</feature>
<evidence type="ECO:0000256" key="5">
    <source>
        <dbReference type="ARBA" id="ARBA00022705"/>
    </source>
</evidence>
<dbReference type="Pfam" id="PF09079">
    <property type="entry name" value="WHD_Cdc6"/>
    <property type="match status" value="1"/>
</dbReference>
<dbReference type="PANTHER" id="PTHR10763:SF23">
    <property type="entry name" value="ORIGIN RECOGNITION COMPLEX SUBUNIT 1"/>
    <property type="match status" value="1"/>
</dbReference>
<dbReference type="PANTHER" id="PTHR10763">
    <property type="entry name" value="CELL DIVISION CONTROL PROTEIN 6-RELATED"/>
    <property type="match status" value="1"/>
</dbReference>
<organism evidence="16 17">
    <name type="scientific">Illadopsis cleaveri</name>
    <name type="common">blackcap illadopsis</name>
    <dbReference type="NCBI Taxonomy" id="201329"/>
    <lineage>
        <taxon>Eukaryota</taxon>
        <taxon>Metazoa</taxon>
        <taxon>Chordata</taxon>
        <taxon>Craniata</taxon>
        <taxon>Vertebrata</taxon>
        <taxon>Euteleostomi</taxon>
        <taxon>Archelosauria</taxon>
        <taxon>Archosauria</taxon>
        <taxon>Dinosauria</taxon>
        <taxon>Saurischia</taxon>
        <taxon>Theropoda</taxon>
        <taxon>Coelurosauria</taxon>
        <taxon>Aves</taxon>
        <taxon>Neognathae</taxon>
        <taxon>Neoaves</taxon>
        <taxon>Telluraves</taxon>
        <taxon>Australaves</taxon>
        <taxon>Passeriformes</taxon>
        <taxon>Sylvioidea</taxon>
        <taxon>Timaliidae</taxon>
        <taxon>Illadopsis</taxon>
    </lineage>
</organism>
<dbReference type="Pfam" id="PF17872">
    <property type="entry name" value="AAA_lid_10"/>
    <property type="match status" value="1"/>
</dbReference>
<dbReference type="PROSITE" id="PS51038">
    <property type="entry name" value="BAH"/>
    <property type="match status" value="1"/>
</dbReference>
<dbReference type="GO" id="GO:0005524">
    <property type="term" value="F:ATP binding"/>
    <property type="evidence" value="ECO:0007669"/>
    <property type="project" value="UniProtKB-KW"/>
</dbReference>
<dbReference type="Gene3D" id="2.30.30.490">
    <property type="match status" value="1"/>
</dbReference>
<dbReference type="SUPFAM" id="SSF46785">
    <property type="entry name" value="Winged helix' DNA-binding domain"/>
    <property type="match status" value="1"/>
</dbReference>
<dbReference type="GO" id="GO:0006270">
    <property type="term" value="P:DNA replication initiation"/>
    <property type="evidence" value="ECO:0007669"/>
    <property type="project" value="TreeGrafter"/>
</dbReference>
<dbReference type="GO" id="GO:0003688">
    <property type="term" value="F:DNA replication origin binding"/>
    <property type="evidence" value="ECO:0007669"/>
    <property type="project" value="TreeGrafter"/>
</dbReference>
<dbReference type="FunFam" id="2.30.30.490:FF:000010">
    <property type="entry name" value="Origin recognition complex subunit 1"/>
    <property type="match status" value="1"/>
</dbReference>
<dbReference type="Pfam" id="PF00004">
    <property type="entry name" value="AAA"/>
    <property type="match status" value="1"/>
</dbReference>
<dbReference type="InterPro" id="IPR027417">
    <property type="entry name" value="P-loop_NTPase"/>
</dbReference>
<dbReference type="CDD" id="cd00009">
    <property type="entry name" value="AAA"/>
    <property type="match status" value="1"/>
</dbReference>
<feature type="domain" description="BAH" evidence="15">
    <location>
        <begin position="43"/>
        <end position="167"/>
    </location>
</feature>
<dbReference type="GO" id="GO:0003682">
    <property type="term" value="F:chromatin binding"/>
    <property type="evidence" value="ECO:0007669"/>
    <property type="project" value="InterPro"/>
</dbReference>
<dbReference type="SMART" id="SM01074">
    <property type="entry name" value="Cdc6_C"/>
    <property type="match status" value="1"/>
</dbReference>
<dbReference type="EMBL" id="VXBB01016993">
    <property type="protein sequence ID" value="NXM60921.1"/>
    <property type="molecule type" value="Genomic_DNA"/>
</dbReference>
<evidence type="ECO:0000256" key="13">
    <source>
        <dbReference type="RuleBase" id="RU365058"/>
    </source>
</evidence>
<keyword evidence="11 13" id="KW-0539">Nucleus</keyword>
<gene>
    <name evidence="16" type="primary">Orc1</name>
    <name evidence="16" type="ORF">ILLCLE_R13078</name>
</gene>
<evidence type="ECO:0000256" key="10">
    <source>
        <dbReference type="ARBA" id="ARBA00023125"/>
    </source>
</evidence>
<evidence type="ECO:0000259" key="15">
    <source>
        <dbReference type="PROSITE" id="PS51038"/>
    </source>
</evidence>
<dbReference type="GO" id="GO:0046872">
    <property type="term" value="F:metal ion binding"/>
    <property type="evidence" value="ECO:0007669"/>
    <property type="project" value="UniProtKB-KW"/>
</dbReference>
<proteinExistence type="inferred from homology"/>
<dbReference type="CDD" id="cd04719">
    <property type="entry name" value="BAH_Orc1p_animal"/>
    <property type="match status" value="1"/>
</dbReference>
<dbReference type="GO" id="GO:0016887">
    <property type="term" value="F:ATP hydrolysis activity"/>
    <property type="evidence" value="ECO:0007669"/>
    <property type="project" value="InterPro"/>
</dbReference>
<dbReference type="InterPro" id="IPR036390">
    <property type="entry name" value="WH_DNA-bd_sf"/>
</dbReference>
<evidence type="ECO:0000256" key="14">
    <source>
        <dbReference type="SAM" id="MobiDB-lite"/>
    </source>
</evidence>
<feature type="region of interest" description="Disordered" evidence="14">
    <location>
        <begin position="354"/>
        <end position="376"/>
    </location>
</feature>
<sequence length="859" mass="96358">MNTRQRSKLIYSWYGKPLNSDRKLRTSQYKGIFITSESTKTETCIQLGDFILVEGANADQPYVAQLMDLYEDGAQHKRAVVQWFCRLEEIPQNKRKLLKREISAQEVFFDQVLGYDTDIAAETIIKSVMVLPLPLGEELPVITLNKEQTFYVKQSWDGKFFKVLSPDTFSKLKEANKKRDVITTSSKAFIPSDILTPVKKETESVPRSATKAKNVDMEIESKHSASKSSLAKERHSQRVANNDIKTPTARKKLELNSPTRSKGRLLGCEVLGLLDDDCDAVAPLKPSATKRKVKFTSDVLGSPPKIPCSNDKSKSTSETAESHQRFSDTIRLSPYTKIKDFSEKDKNLHEKGDILSPVGCEKAGSQSPVLSPRSRRTCAQKTSALIAEQISLLKSHGKLAAQEDLLSGSDSSYSSNSEEEEDDDVPCTPEKKTKSSRTFSTPKSSRKSAVHTPAKTLKKTGTPRTPRNATPEIPRRLQAAQEPASVLEEARLRLHVSAVPESLPCREEEFQDIYNFVESKLIDGTGGCMYISGVPGTGKTATVHEVIRCLQQAAENDELPPFQFVEINGMKLTDPHQAYVQILEFLTGQKVTATHAAVLLAKLFSTPGPKRNTTVLVVDELDLLWTRKQNVMYNLFDWPTQKHSKLIILAIANTMDLPERIMMNRVASRLGLTRMSFQPYTYKQLQQIISSRLKGVKAFEEDAVQLVSRKVAALSGDARRCLDICRRATEICEFSRQKRTPEIVRMAHVTEAIDEMFSSPYVNAIRNASLHEQIFLKAILAEFRRAGVEEATVQQIYHHHVALCRMEGLQSPTVSEMMAICSRLGACRLLLVEASSKYLHTRVRLNLGQDDVMYALREE</sequence>
<keyword evidence="4" id="KW-0597">Phosphoprotein</keyword>
<feature type="non-terminal residue" evidence="16">
    <location>
        <position position="1"/>
    </location>
</feature>
<feature type="region of interest" description="Disordered" evidence="14">
    <location>
        <begin position="295"/>
        <end position="328"/>
    </location>
</feature>
<dbReference type="Pfam" id="PF01426">
    <property type="entry name" value="BAH"/>
    <property type="match status" value="1"/>
</dbReference>
<feature type="compositionally biased region" description="Basic and acidic residues" evidence="14">
    <location>
        <begin position="311"/>
        <end position="328"/>
    </location>
</feature>
<reference evidence="16 17" key="1">
    <citation type="submission" date="2019-09" db="EMBL/GenBank/DDBJ databases">
        <title>Bird 10,000 Genomes (B10K) Project - Family phase.</title>
        <authorList>
            <person name="Zhang G."/>
        </authorList>
    </citation>
    <scope>NUCLEOTIDE SEQUENCE [LARGE SCALE GENOMIC DNA]</scope>
    <source>
        <strain evidence="16">B10K-DU-002-01</strain>
        <tissue evidence="16">Muscle</tissue>
    </source>
</reference>
<evidence type="ECO:0000256" key="1">
    <source>
        <dbReference type="ARBA" id="ARBA00004123"/>
    </source>
</evidence>
<dbReference type="InterPro" id="IPR015163">
    <property type="entry name" value="Cdc6_C"/>
</dbReference>
<evidence type="ECO:0000256" key="8">
    <source>
        <dbReference type="ARBA" id="ARBA00022840"/>
    </source>
</evidence>
<dbReference type="InterPro" id="IPR043151">
    <property type="entry name" value="BAH_sf"/>
</dbReference>
<dbReference type="GO" id="GO:0033314">
    <property type="term" value="P:mitotic DNA replication checkpoint signaling"/>
    <property type="evidence" value="ECO:0007669"/>
    <property type="project" value="TreeGrafter"/>
</dbReference>
<dbReference type="InterPro" id="IPR041083">
    <property type="entry name" value="AAA_lid_10"/>
</dbReference>
<evidence type="ECO:0000256" key="11">
    <source>
        <dbReference type="ARBA" id="ARBA00023242"/>
    </source>
</evidence>
<feature type="region of interest" description="Disordered" evidence="14">
    <location>
        <begin position="200"/>
        <end position="258"/>
    </location>
</feature>
<evidence type="ECO:0000313" key="16">
    <source>
        <dbReference type="EMBL" id="NXM60921.1"/>
    </source>
</evidence>
<evidence type="ECO:0000256" key="3">
    <source>
        <dbReference type="ARBA" id="ARBA00019081"/>
    </source>
</evidence>
<comment type="caution">
    <text evidence="16">The sequence shown here is derived from an EMBL/GenBank/DDBJ whole genome shotgun (WGS) entry which is preliminary data.</text>
</comment>
<comment type="subunit">
    <text evidence="12">Component of ORC, a complex composed of at least 6 subunits: ORC1, ORC2, ORC3, ORC4, ORC5 and ORC6. ORC is regulated in a cell-cycle dependent manner. It is sequentially assembled at the exit from anaphase of mitosis and disassembled as cells enter S phase. Interacts with CDC6 and KAT7/HBO1. Interacts with LRWD1 predominantly during the G1 phase and with less affinity during mitosis, when phosphorylated.</text>
</comment>
<keyword evidence="17" id="KW-1185">Reference proteome</keyword>
<dbReference type="AlphaFoldDB" id="A0A7L1C6G6"/>
<dbReference type="SMART" id="SM00439">
    <property type="entry name" value="BAH"/>
    <property type="match status" value="1"/>
</dbReference>
<evidence type="ECO:0000256" key="12">
    <source>
        <dbReference type="ARBA" id="ARBA00046605"/>
    </source>
</evidence>